<proteinExistence type="predicted"/>
<dbReference type="PRINTS" id="PR00598">
    <property type="entry name" value="HTHMARR"/>
</dbReference>
<protein>
    <submittedName>
        <fullName evidence="2">DNA-binding MarR family transcriptional regulator</fullName>
    </submittedName>
</protein>
<dbReference type="PANTHER" id="PTHR33164">
    <property type="entry name" value="TRANSCRIPTIONAL REGULATOR, MARR FAMILY"/>
    <property type="match status" value="1"/>
</dbReference>
<reference evidence="2 3" key="1">
    <citation type="submission" date="2018-08" db="EMBL/GenBank/DDBJ databases">
        <title>Sequencing the genomes of 1000 actinobacteria strains.</title>
        <authorList>
            <person name="Klenk H.-P."/>
        </authorList>
    </citation>
    <scope>NUCLEOTIDE SEQUENCE [LARGE SCALE GENOMIC DNA]</scope>
    <source>
        <strain evidence="2 3">DSM 22967</strain>
    </source>
</reference>
<dbReference type="EMBL" id="QTUA01000001">
    <property type="protein sequence ID" value="REF31667.1"/>
    <property type="molecule type" value="Genomic_DNA"/>
</dbReference>
<comment type="caution">
    <text evidence="2">The sequence shown here is derived from an EMBL/GenBank/DDBJ whole genome shotgun (WGS) entry which is preliminary data.</text>
</comment>
<dbReference type="Proteomes" id="UP000256253">
    <property type="component" value="Unassembled WGS sequence"/>
</dbReference>
<dbReference type="InterPro" id="IPR000835">
    <property type="entry name" value="HTH_MarR-typ"/>
</dbReference>
<keyword evidence="3" id="KW-1185">Reference proteome</keyword>
<dbReference type="PANTHER" id="PTHR33164:SF104">
    <property type="entry name" value="TRANSCRIPTIONAL REGULATORY PROTEIN"/>
    <property type="match status" value="1"/>
</dbReference>
<dbReference type="GO" id="GO:0006950">
    <property type="term" value="P:response to stress"/>
    <property type="evidence" value="ECO:0007669"/>
    <property type="project" value="TreeGrafter"/>
</dbReference>
<evidence type="ECO:0000313" key="3">
    <source>
        <dbReference type="Proteomes" id="UP000256253"/>
    </source>
</evidence>
<accession>A0A3D9UQR7</accession>
<dbReference type="GO" id="GO:0003677">
    <property type="term" value="F:DNA binding"/>
    <property type="evidence" value="ECO:0007669"/>
    <property type="project" value="UniProtKB-KW"/>
</dbReference>
<dbReference type="OrthoDB" id="8635520at2"/>
<dbReference type="SMART" id="SM00347">
    <property type="entry name" value="HTH_MARR"/>
    <property type="match status" value="1"/>
</dbReference>
<name>A0A3D9UQR7_9MICO</name>
<dbReference type="InterPro" id="IPR036388">
    <property type="entry name" value="WH-like_DNA-bd_sf"/>
</dbReference>
<gene>
    <name evidence="2" type="ORF">DFJ65_2740</name>
</gene>
<feature type="domain" description="HTH marR-type" evidence="1">
    <location>
        <begin position="31"/>
        <end position="166"/>
    </location>
</feature>
<dbReference type="InterPro" id="IPR039422">
    <property type="entry name" value="MarR/SlyA-like"/>
</dbReference>
<evidence type="ECO:0000259" key="1">
    <source>
        <dbReference type="PROSITE" id="PS50995"/>
    </source>
</evidence>
<dbReference type="RefSeq" id="WP_115924322.1">
    <property type="nucleotide sequence ID" value="NZ_QTUA01000001.1"/>
</dbReference>
<dbReference type="InterPro" id="IPR036390">
    <property type="entry name" value="WH_DNA-bd_sf"/>
</dbReference>
<sequence>MSPSKSKRKSVRQEYEAEVAAYVEAGGNEQVQRVITAVQGLTRKLSQWYGFALSDVGLTTGEWSVLSNLALRPRDTTTTPSQLAEVVAVAPSSMTHRLDKMAERGLIDRTPDPSNRTRVLVTLTAAGWETFRQVVRESDLLESDVLSRLTGPQREQLATLLEKAIAGLDDLAASRDQAAAS</sequence>
<dbReference type="AlphaFoldDB" id="A0A3D9UQR7"/>
<keyword evidence="2" id="KW-0238">DNA-binding</keyword>
<dbReference type="Pfam" id="PF01047">
    <property type="entry name" value="MarR"/>
    <property type="match status" value="1"/>
</dbReference>
<organism evidence="2 3">
    <name type="scientific">Calidifontibacter indicus</name>
    <dbReference type="NCBI Taxonomy" id="419650"/>
    <lineage>
        <taxon>Bacteria</taxon>
        <taxon>Bacillati</taxon>
        <taxon>Actinomycetota</taxon>
        <taxon>Actinomycetes</taxon>
        <taxon>Micrococcales</taxon>
        <taxon>Dermacoccaceae</taxon>
        <taxon>Calidifontibacter</taxon>
    </lineage>
</organism>
<evidence type="ECO:0000313" key="2">
    <source>
        <dbReference type="EMBL" id="REF31667.1"/>
    </source>
</evidence>
<dbReference type="SUPFAM" id="SSF46785">
    <property type="entry name" value="Winged helix' DNA-binding domain"/>
    <property type="match status" value="1"/>
</dbReference>
<dbReference type="PROSITE" id="PS50995">
    <property type="entry name" value="HTH_MARR_2"/>
    <property type="match status" value="1"/>
</dbReference>
<dbReference type="GO" id="GO:0003700">
    <property type="term" value="F:DNA-binding transcription factor activity"/>
    <property type="evidence" value="ECO:0007669"/>
    <property type="project" value="InterPro"/>
</dbReference>
<dbReference type="Gene3D" id="1.10.10.10">
    <property type="entry name" value="Winged helix-like DNA-binding domain superfamily/Winged helix DNA-binding domain"/>
    <property type="match status" value="1"/>
</dbReference>